<evidence type="ECO:0000313" key="2">
    <source>
        <dbReference type="EMBL" id="MDT2543650.1"/>
    </source>
</evidence>
<accession>A0AAW8T6R1</accession>
<gene>
    <name evidence="2" type="ORF">P7D69_04700</name>
</gene>
<keyword evidence="1" id="KW-0472">Membrane</keyword>
<dbReference type="AlphaFoldDB" id="A0AAW8T6R1"/>
<reference evidence="2" key="1">
    <citation type="submission" date="2023-03" db="EMBL/GenBank/DDBJ databases">
        <authorList>
            <person name="Shen W."/>
            <person name="Cai J."/>
        </authorList>
    </citation>
    <scope>NUCLEOTIDE SEQUENCE</scope>
    <source>
        <strain evidence="2">Y15</strain>
    </source>
</reference>
<dbReference type="RefSeq" id="WP_222225937.1">
    <property type="nucleotide sequence ID" value="NZ_CP081846.1"/>
</dbReference>
<name>A0AAW8T6R1_9ENTE</name>
<keyword evidence="1" id="KW-0812">Transmembrane</keyword>
<protein>
    <submittedName>
        <fullName evidence="2">Uncharacterized protein</fullName>
    </submittedName>
</protein>
<comment type="caution">
    <text evidence="2">The sequence shown here is derived from an EMBL/GenBank/DDBJ whole genome shotgun (WGS) entry which is preliminary data.</text>
</comment>
<sequence>MKTKGIKKLLLIFLLSLMPPILLLLQNYNRHLSYDPSFMEIFIEYVFGLFGLFVIFGILFLIDRFKEK</sequence>
<dbReference type="Proteomes" id="UP001254770">
    <property type="component" value="Unassembled WGS sequence"/>
</dbReference>
<evidence type="ECO:0000313" key="3">
    <source>
        <dbReference type="Proteomes" id="UP001254770"/>
    </source>
</evidence>
<evidence type="ECO:0000256" key="1">
    <source>
        <dbReference type="SAM" id="Phobius"/>
    </source>
</evidence>
<organism evidence="2 3">
    <name type="scientific">Enterococcus raffinosus</name>
    <dbReference type="NCBI Taxonomy" id="71452"/>
    <lineage>
        <taxon>Bacteria</taxon>
        <taxon>Bacillati</taxon>
        <taxon>Bacillota</taxon>
        <taxon>Bacilli</taxon>
        <taxon>Lactobacillales</taxon>
        <taxon>Enterococcaceae</taxon>
        <taxon>Enterococcus</taxon>
    </lineage>
</organism>
<proteinExistence type="predicted"/>
<feature type="transmembrane region" description="Helical" evidence="1">
    <location>
        <begin position="41"/>
        <end position="62"/>
    </location>
</feature>
<dbReference type="EMBL" id="JARPXL010000003">
    <property type="protein sequence ID" value="MDT2543650.1"/>
    <property type="molecule type" value="Genomic_DNA"/>
</dbReference>
<keyword evidence="1" id="KW-1133">Transmembrane helix</keyword>